<dbReference type="CDD" id="cd00018">
    <property type="entry name" value="AP2"/>
    <property type="match status" value="1"/>
</dbReference>
<evidence type="ECO:0000256" key="6">
    <source>
        <dbReference type="ARBA" id="ARBA00023163"/>
    </source>
</evidence>
<protein>
    <recommendedName>
        <fullName evidence="10">AP2/ERF domain-containing protein</fullName>
    </recommendedName>
</protein>
<evidence type="ECO:0000256" key="8">
    <source>
        <dbReference type="ARBA" id="ARBA00024343"/>
    </source>
</evidence>
<name>I3SH08_LOTJA</name>
<evidence type="ECO:0000256" key="2">
    <source>
        <dbReference type="ARBA" id="ARBA00022745"/>
    </source>
</evidence>
<dbReference type="GO" id="GO:0005634">
    <property type="term" value="C:nucleus"/>
    <property type="evidence" value="ECO:0007669"/>
    <property type="project" value="UniProtKB-SubCell"/>
</dbReference>
<comment type="similarity">
    <text evidence="8">Belongs to the AP2/ERF transcription factor family. ERF subfamily.</text>
</comment>
<dbReference type="Gene3D" id="3.30.730.10">
    <property type="entry name" value="AP2/ERF domain"/>
    <property type="match status" value="1"/>
</dbReference>
<feature type="region of interest" description="Disordered" evidence="9">
    <location>
        <begin position="324"/>
        <end position="384"/>
    </location>
</feature>
<feature type="region of interest" description="Disordered" evidence="9">
    <location>
        <begin position="87"/>
        <end position="114"/>
    </location>
</feature>
<dbReference type="PROSITE" id="PS51032">
    <property type="entry name" value="AP2_ERF"/>
    <property type="match status" value="1"/>
</dbReference>
<evidence type="ECO:0000256" key="3">
    <source>
        <dbReference type="ARBA" id="ARBA00023015"/>
    </source>
</evidence>
<dbReference type="PRINTS" id="PR00367">
    <property type="entry name" value="ETHRSPELEMNT"/>
</dbReference>
<organism evidence="11">
    <name type="scientific">Lotus japonicus</name>
    <name type="common">Lotus corniculatus var. japonicus</name>
    <dbReference type="NCBI Taxonomy" id="34305"/>
    <lineage>
        <taxon>Eukaryota</taxon>
        <taxon>Viridiplantae</taxon>
        <taxon>Streptophyta</taxon>
        <taxon>Embryophyta</taxon>
        <taxon>Tracheophyta</taxon>
        <taxon>Spermatophyta</taxon>
        <taxon>Magnoliopsida</taxon>
        <taxon>eudicotyledons</taxon>
        <taxon>Gunneridae</taxon>
        <taxon>Pentapetalae</taxon>
        <taxon>rosids</taxon>
        <taxon>fabids</taxon>
        <taxon>Fabales</taxon>
        <taxon>Fabaceae</taxon>
        <taxon>Papilionoideae</taxon>
        <taxon>50 kb inversion clade</taxon>
        <taxon>NPAAA clade</taxon>
        <taxon>Hologalegina</taxon>
        <taxon>robinioid clade</taxon>
        <taxon>Loteae</taxon>
        <taxon>Lotus</taxon>
    </lineage>
</organism>
<evidence type="ECO:0000259" key="10">
    <source>
        <dbReference type="PROSITE" id="PS51032"/>
    </source>
</evidence>
<dbReference type="GO" id="GO:0003700">
    <property type="term" value="F:DNA-binding transcription factor activity"/>
    <property type="evidence" value="ECO:0007669"/>
    <property type="project" value="InterPro"/>
</dbReference>
<evidence type="ECO:0000256" key="7">
    <source>
        <dbReference type="ARBA" id="ARBA00023242"/>
    </source>
</evidence>
<keyword evidence="7" id="KW-0539">Nucleus</keyword>
<dbReference type="GO" id="GO:0009873">
    <property type="term" value="P:ethylene-activated signaling pathway"/>
    <property type="evidence" value="ECO:0007669"/>
    <property type="project" value="UniProtKB-KW"/>
</dbReference>
<keyword evidence="5" id="KW-0010">Activator</keyword>
<evidence type="ECO:0000256" key="5">
    <source>
        <dbReference type="ARBA" id="ARBA00023159"/>
    </source>
</evidence>
<feature type="compositionally biased region" description="Basic and acidic residues" evidence="9">
    <location>
        <begin position="330"/>
        <end position="377"/>
    </location>
</feature>
<feature type="domain" description="AP2/ERF" evidence="10">
    <location>
        <begin position="238"/>
        <end position="295"/>
    </location>
</feature>
<dbReference type="PANTHER" id="PTHR31657">
    <property type="entry name" value="ETHYLENE-RESPONSIVE TRANSCRIPTION FACTOR ERF061"/>
    <property type="match status" value="1"/>
</dbReference>
<dbReference type="InterPro" id="IPR016177">
    <property type="entry name" value="DNA-bd_dom_sf"/>
</dbReference>
<reference evidence="11" key="1">
    <citation type="submission" date="2012-05" db="EMBL/GenBank/DDBJ databases">
        <authorList>
            <person name="Krishnakumar V."/>
            <person name="Cheung F."/>
            <person name="Xiao Y."/>
            <person name="Chan A."/>
            <person name="Moskal W.A."/>
            <person name="Town C.D."/>
        </authorList>
    </citation>
    <scope>NUCLEOTIDE SEQUENCE</scope>
</reference>
<feature type="region of interest" description="Disordered" evidence="9">
    <location>
        <begin position="51"/>
        <end position="71"/>
    </location>
</feature>
<dbReference type="InterPro" id="IPR036955">
    <property type="entry name" value="AP2/ERF_dom_sf"/>
</dbReference>
<evidence type="ECO:0000313" key="11">
    <source>
        <dbReference type="EMBL" id="AFK39550.1"/>
    </source>
</evidence>
<dbReference type="PANTHER" id="PTHR31657:SF40">
    <property type="entry name" value="ETHYLENE-RESPONSIVE TRANSCRIPTION FACTOR ERF062"/>
    <property type="match status" value="1"/>
</dbReference>
<dbReference type="InterPro" id="IPR001471">
    <property type="entry name" value="AP2/ERF_dom"/>
</dbReference>
<keyword evidence="2" id="KW-0936">Ethylene signaling pathway</keyword>
<evidence type="ECO:0000256" key="9">
    <source>
        <dbReference type="SAM" id="MobiDB-lite"/>
    </source>
</evidence>
<dbReference type="GO" id="GO:0000976">
    <property type="term" value="F:transcription cis-regulatory region binding"/>
    <property type="evidence" value="ECO:0007669"/>
    <property type="project" value="UniProtKB-ARBA"/>
</dbReference>
<accession>I3SH08</accession>
<dbReference type="FunFam" id="3.30.730.10:FF:000001">
    <property type="entry name" value="Ethylene-responsive transcription factor 2"/>
    <property type="match status" value="1"/>
</dbReference>
<keyword evidence="4" id="KW-0238">DNA-binding</keyword>
<dbReference type="SUPFAM" id="SSF54171">
    <property type="entry name" value="DNA-binding domain"/>
    <property type="match status" value="1"/>
</dbReference>
<keyword evidence="3" id="KW-0805">Transcription regulation</keyword>
<comment type="subcellular location">
    <subcellularLocation>
        <location evidence="1">Nucleus</location>
    </subcellularLocation>
</comment>
<dbReference type="SMART" id="SM00380">
    <property type="entry name" value="AP2"/>
    <property type="match status" value="1"/>
</dbReference>
<evidence type="ECO:0000256" key="4">
    <source>
        <dbReference type="ARBA" id="ARBA00023125"/>
    </source>
</evidence>
<evidence type="ECO:0000256" key="1">
    <source>
        <dbReference type="ARBA" id="ARBA00004123"/>
    </source>
</evidence>
<dbReference type="Pfam" id="PF00847">
    <property type="entry name" value="AP2"/>
    <property type="match status" value="1"/>
</dbReference>
<dbReference type="EMBL" id="BT139755">
    <property type="protein sequence ID" value="AFK39550.1"/>
    <property type="molecule type" value="mRNA"/>
</dbReference>
<dbReference type="AlphaFoldDB" id="I3SH08"/>
<proteinExistence type="evidence at transcript level"/>
<keyword evidence="6" id="KW-0804">Transcription</keyword>
<dbReference type="InterPro" id="IPR051758">
    <property type="entry name" value="ERF/AP2-like"/>
</dbReference>
<sequence>MEHTFPKMEIFTQKELPTCLQEMATGSKFLDYAIIRSPTLTSSHHVRVLRSEENSSIASSPEKLLSCPDSSSMKEEVPLATLISHHSPAKFNDPEDMENGKAKKQPLSGFNSTTTPSFVPASDIKHSSIPLNLLETLPALATALVSDDPAASSSSAPPKFPNLTLFLQEPSMLYSSPSHIKGVEVMPETSDPTFPVSQFSQTIHQTGGDHSDKMKSFNDKWLSTTRTQPLKLSGRGKQFKGVRQRQWGKWVAEIRLPRNRTRVWLGTFDTAEEAAIAYDTAAYILRGEYTQLNFPDLKHVIQANSLNGTTAALVEAKLQAISQAGSNNKPSDENGKLKSQKNRKDSSSTMKEWEFDIKNKVGAESSERSKNTHHEMSDVEAVQLSRMPSLDMDMIWDELLVSDS</sequence>